<dbReference type="RefSeq" id="WP_216520535.1">
    <property type="nucleotide sequence ID" value="NZ_JAHLPM010000011.1"/>
</dbReference>
<feature type="domain" description="4Fe-4S ferredoxin-type" evidence="8">
    <location>
        <begin position="254"/>
        <end position="278"/>
    </location>
</feature>
<name>A0ABS6E7S9_9FIRM</name>
<keyword evidence="5" id="KW-0408">Iron</keyword>
<keyword evidence="1" id="KW-0813">Transport</keyword>
<feature type="transmembrane region" description="Helical" evidence="7">
    <location>
        <begin position="75"/>
        <end position="103"/>
    </location>
</feature>
<evidence type="ECO:0000256" key="4">
    <source>
        <dbReference type="ARBA" id="ARBA00022982"/>
    </source>
</evidence>
<dbReference type="PROSITE" id="PS00198">
    <property type="entry name" value="4FE4S_FER_1"/>
    <property type="match status" value="1"/>
</dbReference>
<evidence type="ECO:0000256" key="3">
    <source>
        <dbReference type="ARBA" id="ARBA00022723"/>
    </source>
</evidence>
<evidence type="ECO:0000256" key="7">
    <source>
        <dbReference type="SAM" id="Phobius"/>
    </source>
</evidence>
<organism evidence="9 10">
    <name type="scientific">Tissierella simiarum</name>
    <dbReference type="NCBI Taxonomy" id="2841534"/>
    <lineage>
        <taxon>Bacteria</taxon>
        <taxon>Bacillati</taxon>
        <taxon>Bacillota</taxon>
        <taxon>Tissierellia</taxon>
        <taxon>Tissierellales</taxon>
        <taxon>Tissierellaceae</taxon>
        <taxon>Tissierella</taxon>
    </lineage>
</organism>
<dbReference type="PROSITE" id="PS51379">
    <property type="entry name" value="4FE4S_FER_2"/>
    <property type="match status" value="2"/>
</dbReference>
<keyword evidence="3" id="KW-0479">Metal-binding</keyword>
<comment type="caution">
    <text evidence="9">The sequence shown here is derived from an EMBL/GenBank/DDBJ whole genome shotgun (WGS) entry which is preliminary data.</text>
</comment>
<evidence type="ECO:0000259" key="8">
    <source>
        <dbReference type="PROSITE" id="PS51379"/>
    </source>
</evidence>
<evidence type="ECO:0000313" key="9">
    <source>
        <dbReference type="EMBL" id="MBU5438976.1"/>
    </source>
</evidence>
<keyword evidence="10" id="KW-1185">Reference proteome</keyword>
<dbReference type="InterPro" id="IPR051684">
    <property type="entry name" value="Electron_Trans/Redox"/>
</dbReference>
<dbReference type="EMBL" id="JAHLPM010000011">
    <property type="protein sequence ID" value="MBU5438976.1"/>
    <property type="molecule type" value="Genomic_DNA"/>
</dbReference>
<feature type="transmembrane region" description="Helical" evidence="7">
    <location>
        <begin position="178"/>
        <end position="200"/>
    </location>
</feature>
<dbReference type="Proteomes" id="UP000749471">
    <property type="component" value="Unassembled WGS sequence"/>
</dbReference>
<evidence type="ECO:0000256" key="6">
    <source>
        <dbReference type="ARBA" id="ARBA00023014"/>
    </source>
</evidence>
<dbReference type="PANTHER" id="PTHR30176:SF3">
    <property type="entry name" value="FERREDOXIN-TYPE PROTEIN NAPH"/>
    <property type="match status" value="1"/>
</dbReference>
<sequence length="294" mass="32129">MLELGRLNRKLVQVITAVGTNSYISGFLNGTIYKGKLKKFCVPGLNCYSCPGALGACPIGSLQAVIGSANYYLSYYVLGTIALFGSLMGRLVCGWLCPFGLIQELIHKIPSKKIRISGKNPLKYLKYIILISFVILMPMLIVNKLGMGDPYFCKYICPAGTLEAGIPLVLMNPSLKQAIGIIFSWKVFLLLVTIVGSILIARPFCRFICPLGAIYGLFNPVSFYRLEVSNEKCIRCNKCTKTCPVSVETYKTPNSPECIRCGECIKACPTKAISSKFGLKEGEGTGGIKVEKNN</sequence>
<dbReference type="InterPro" id="IPR017896">
    <property type="entry name" value="4Fe4S_Fe-S-bd"/>
</dbReference>
<evidence type="ECO:0000256" key="5">
    <source>
        <dbReference type="ARBA" id="ARBA00023004"/>
    </source>
</evidence>
<keyword evidence="7" id="KW-0472">Membrane</keyword>
<keyword evidence="4" id="KW-0249">Electron transport</keyword>
<evidence type="ECO:0000313" key="10">
    <source>
        <dbReference type="Proteomes" id="UP000749471"/>
    </source>
</evidence>
<evidence type="ECO:0000256" key="1">
    <source>
        <dbReference type="ARBA" id="ARBA00022448"/>
    </source>
</evidence>
<accession>A0ABS6E7S9</accession>
<protein>
    <submittedName>
        <fullName evidence="9">4Fe-4S binding protein</fullName>
    </submittedName>
</protein>
<reference evidence="9 10" key="1">
    <citation type="submission" date="2021-06" db="EMBL/GenBank/DDBJ databases">
        <authorList>
            <person name="Sun Q."/>
            <person name="Li D."/>
        </authorList>
    </citation>
    <scope>NUCLEOTIDE SEQUENCE [LARGE SCALE GENOMIC DNA]</scope>
    <source>
        <strain evidence="9 10">MSJ-40</strain>
    </source>
</reference>
<proteinExistence type="predicted"/>
<dbReference type="Pfam" id="PF13237">
    <property type="entry name" value="Fer4_10"/>
    <property type="match status" value="1"/>
</dbReference>
<keyword evidence="2" id="KW-0004">4Fe-4S</keyword>
<keyword evidence="6" id="KW-0411">Iron-sulfur</keyword>
<feature type="transmembrane region" description="Helical" evidence="7">
    <location>
        <begin position="124"/>
        <end position="142"/>
    </location>
</feature>
<feature type="domain" description="4Fe-4S ferredoxin-type" evidence="8">
    <location>
        <begin position="224"/>
        <end position="253"/>
    </location>
</feature>
<dbReference type="PANTHER" id="PTHR30176">
    <property type="entry name" value="FERREDOXIN-TYPE PROTEIN NAPH"/>
    <property type="match status" value="1"/>
</dbReference>
<keyword evidence="7" id="KW-1133">Transmembrane helix</keyword>
<dbReference type="Pfam" id="PF12801">
    <property type="entry name" value="Fer4_5"/>
    <property type="match status" value="3"/>
</dbReference>
<evidence type="ECO:0000256" key="2">
    <source>
        <dbReference type="ARBA" id="ARBA00022485"/>
    </source>
</evidence>
<dbReference type="InterPro" id="IPR017900">
    <property type="entry name" value="4Fe4S_Fe_S_CS"/>
</dbReference>
<gene>
    <name evidence="9" type="ORF">KQI42_13190</name>
</gene>
<keyword evidence="7" id="KW-0812">Transmembrane</keyword>